<dbReference type="PRINTS" id="PR00452">
    <property type="entry name" value="SH3DOMAIN"/>
</dbReference>
<dbReference type="PANTHER" id="PTHR46026">
    <property type="entry name" value="RHO-TYPE GUANINE NUCLEOTIDE EXCHANGE FACTOR, ISOFORM F"/>
    <property type="match status" value="1"/>
</dbReference>
<sequence length="69" mass="8039">DDSDWDDEPVKCTNKCMAKFDFKSTRDDEITIQAGDEIEILEKRHDGWWRGKLNDKIGLFPSTYVNEAT</sequence>
<dbReference type="AlphaFoldDB" id="A0A3M7PE01"/>
<dbReference type="SMART" id="SM00326">
    <property type="entry name" value="SH3"/>
    <property type="match status" value="1"/>
</dbReference>
<dbReference type="PROSITE" id="PS50002">
    <property type="entry name" value="SH3"/>
    <property type="match status" value="1"/>
</dbReference>
<keyword evidence="5" id="KW-1185">Reference proteome</keyword>
<dbReference type="InterPro" id="IPR036028">
    <property type="entry name" value="SH3-like_dom_sf"/>
</dbReference>
<dbReference type="Gene3D" id="2.30.30.40">
    <property type="entry name" value="SH3 Domains"/>
    <property type="match status" value="1"/>
</dbReference>
<comment type="caution">
    <text evidence="4">The sequence shown here is derived from an EMBL/GenBank/DDBJ whole genome shotgun (WGS) entry which is preliminary data.</text>
</comment>
<dbReference type="EMBL" id="REGN01011477">
    <property type="protein sequence ID" value="RMZ97331.1"/>
    <property type="molecule type" value="Genomic_DNA"/>
</dbReference>
<keyword evidence="1 2" id="KW-0728">SH3 domain</keyword>
<reference evidence="4 5" key="1">
    <citation type="journal article" date="2018" name="Sci. Rep.">
        <title>Genomic signatures of local adaptation to the degree of environmental predictability in rotifers.</title>
        <authorList>
            <person name="Franch-Gras L."/>
            <person name="Hahn C."/>
            <person name="Garcia-Roger E.M."/>
            <person name="Carmona M.J."/>
            <person name="Serra M."/>
            <person name="Gomez A."/>
        </authorList>
    </citation>
    <scope>NUCLEOTIDE SEQUENCE [LARGE SCALE GENOMIC DNA]</scope>
    <source>
        <strain evidence="4">HYR1</strain>
    </source>
</reference>
<accession>A0A3M7PE01</accession>
<evidence type="ECO:0000313" key="4">
    <source>
        <dbReference type="EMBL" id="RMZ97331.1"/>
    </source>
</evidence>
<feature type="non-terminal residue" evidence="4">
    <location>
        <position position="1"/>
    </location>
</feature>
<gene>
    <name evidence="4" type="ORF">BpHYR1_002868</name>
</gene>
<evidence type="ECO:0000313" key="5">
    <source>
        <dbReference type="Proteomes" id="UP000276133"/>
    </source>
</evidence>
<name>A0A3M7PE01_BRAPC</name>
<evidence type="ECO:0000259" key="3">
    <source>
        <dbReference type="PROSITE" id="PS50002"/>
    </source>
</evidence>
<dbReference type="STRING" id="10195.A0A3M7PE01"/>
<feature type="domain" description="SH3" evidence="3">
    <location>
        <begin position="11"/>
        <end position="69"/>
    </location>
</feature>
<dbReference type="PANTHER" id="PTHR46026:SF1">
    <property type="entry name" value="RHO-TYPE GUANINE NUCLEOTIDE EXCHANGE FACTOR, ISOFORM F"/>
    <property type="match status" value="1"/>
</dbReference>
<dbReference type="SUPFAM" id="SSF50044">
    <property type="entry name" value="SH3-domain"/>
    <property type="match status" value="1"/>
</dbReference>
<organism evidence="4 5">
    <name type="scientific">Brachionus plicatilis</name>
    <name type="common">Marine rotifer</name>
    <name type="synonym">Brachionus muelleri</name>
    <dbReference type="NCBI Taxonomy" id="10195"/>
    <lineage>
        <taxon>Eukaryota</taxon>
        <taxon>Metazoa</taxon>
        <taxon>Spiralia</taxon>
        <taxon>Gnathifera</taxon>
        <taxon>Rotifera</taxon>
        <taxon>Eurotatoria</taxon>
        <taxon>Monogononta</taxon>
        <taxon>Pseudotrocha</taxon>
        <taxon>Ploima</taxon>
        <taxon>Brachionidae</taxon>
        <taxon>Brachionus</taxon>
    </lineage>
</organism>
<dbReference type="OrthoDB" id="73680at2759"/>
<protein>
    <submittedName>
        <fullName evidence="4">Cytoplasmic</fullName>
    </submittedName>
</protein>
<evidence type="ECO:0000256" key="1">
    <source>
        <dbReference type="ARBA" id="ARBA00022443"/>
    </source>
</evidence>
<dbReference type="Pfam" id="PF00018">
    <property type="entry name" value="SH3_1"/>
    <property type="match status" value="1"/>
</dbReference>
<dbReference type="Proteomes" id="UP000276133">
    <property type="component" value="Unassembled WGS sequence"/>
</dbReference>
<dbReference type="InterPro" id="IPR001452">
    <property type="entry name" value="SH3_domain"/>
</dbReference>
<evidence type="ECO:0000256" key="2">
    <source>
        <dbReference type="PROSITE-ProRule" id="PRU00192"/>
    </source>
</evidence>
<proteinExistence type="predicted"/>